<protein>
    <submittedName>
        <fullName evidence="1">Phage tail protein</fullName>
    </submittedName>
</protein>
<reference evidence="1 2" key="1">
    <citation type="submission" date="2016-03" db="EMBL/GenBank/DDBJ databases">
        <title>Complete genome sequence of a novel chlorpyrifos degrading bacterium, Cupriavidus nantongensis sp. X1.</title>
        <authorList>
            <person name="Fang L."/>
        </authorList>
    </citation>
    <scope>NUCLEOTIDE SEQUENCE [LARGE SCALE GENOMIC DNA]</scope>
    <source>
        <strain evidence="1 2">X1</strain>
    </source>
</reference>
<evidence type="ECO:0000313" key="1">
    <source>
        <dbReference type="EMBL" id="AMR77307.1"/>
    </source>
</evidence>
<dbReference type="InterPro" id="IPR009678">
    <property type="entry name" value="Phage_tail_completion_R"/>
</dbReference>
<dbReference type="Proteomes" id="UP000075238">
    <property type="component" value="Chromosome 1"/>
</dbReference>
<dbReference type="KEGG" id="cnan:A2G96_05925"/>
<name>A0A142JGU5_9BURK</name>
<dbReference type="Pfam" id="PF06891">
    <property type="entry name" value="P2_Phage_GpR"/>
    <property type="match status" value="1"/>
</dbReference>
<accession>A0A142JGU5</accession>
<organism evidence="1 2">
    <name type="scientific">Cupriavidus nantongensis</name>
    <dbReference type="NCBI Taxonomy" id="1796606"/>
    <lineage>
        <taxon>Bacteria</taxon>
        <taxon>Pseudomonadati</taxon>
        <taxon>Pseudomonadota</taxon>
        <taxon>Betaproteobacteria</taxon>
        <taxon>Burkholderiales</taxon>
        <taxon>Burkholderiaceae</taxon>
        <taxon>Cupriavidus</taxon>
    </lineage>
</organism>
<proteinExistence type="predicted"/>
<dbReference type="RefSeq" id="WP_062797647.1">
    <property type="nucleotide sequence ID" value="NZ_CP014844.1"/>
</dbReference>
<gene>
    <name evidence="1" type="ORF">A2G96_05925</name>
</gene>
<dbReference type="AlphaFoldDB" id="A0A142JGU5"/>
<dbReference type="OrthoDB" id="8564199at2"/>
<evidence type="ECO:0000313" key="2">
    <source>
        <dbReference type="Proteomes" id="UP000075238"/>
    </source>
</evidence>
<sequence length="166" mass="18138">MLKPNSLRAHLTGANPDLQANPDKLSVFIDQGRLVSTGTASLSCEYRYTVNLVLQDYAGTADAVMLPILAWVKVHQADLLANQQSREKGIRFLVDVLANDRCDLSIEIDLTERVIVKPGTGANANRLEVKHAAEPQLAAPYADEATWALYSGDNLLAEWQVPKVLG</sequence>
<dbReference type="STRING" id="1796606.A2G96_05925"/>
<keyword evidence="2" id="KW-1185">Reference proteome</keyword>
<dbReference type="EMBL" id="CP014844">
    <property type="protein sequence ID" value="AMR77307.1"/>
    <property type="molecule type" value="Genomic_DNA"/>
</dbReference>